<evidence type="ECO:0000259" key="12">
    <source>
        <dbReference type="Pfam" id="PF17917"/>
    </source>
</evidence>
<dbReference type="GO" id="GO:0009307">
    <property type="term" value="P:DNA restriction-modification system"/>
    <property type="evidence" value="ECO:0007669"/>
    <property type="project" value="InterPro"/>
</dbReference>
<dbReference type="Pfam" id="PF05869">
    <property type="entry name" value="Dam"/>
    <property type="match status" value="1"/>
</dbReference>
<feature type="compositionally biased region" description="Basic and acidic residues" evidence="9">
    <location>
        <begin position="927"/>
        <end position="937"/>
    </location>
</feature>
<dbReference type="CDD" id="cd09274">
    <property type="entry name" value="RNase_HI_RT_Ty3"/>
    <property type="match status" value="1"/>
</dbReference>
<keyword evidence="4" id="KW-0540">Nuclease</keyword>
<dbReference type="FunFam" id="3.30.70.270:FF:000020">
    <property type="entry name" value="Transposon Tf2-6 polyprotein-like Protein"/>
    <property type="match status" value="1"/>
</dbReference>
<evidence type="ECO:0000256" key="1">
    <source>
        <dbReference type="ARBA" id="ARBA00022670"/>
    </source>
</evidence>
<feature type="compositionally biased region" description="Low complexity" evidence="9">
    <location>
        <begin position="902"/>
        <end position="917"/>
    </location>
</feature>
<accession>A0AAE0FSU2</accession>
<dbReference type="GO" id="GO:0009007">
    <property type="term" value="F:site-specific DNA-methyltransferase (adenine-specific) activity"/>
    <property type="evidence" value="ECO:0007669"/>
    <property type="project" value="InterPro"/>
</dbReference>
<evidence type="ECO:0000256" key="10">
    <source>
        <dbReference type="SAM" id="Phobius"/>
    </source>
</evidence>
<dbReference type="GO" id="GO:0003964">
    <property type="term" value="F:RNA-directed DNA polymerase activity"/>
    <property type="evidence" value="ECO:0007669"/>
    <property type="project" value="UniProtKB-KW"/>
</dbReference>
<dbReference type="GO" id="GO:0004190">
    <property type="term" value="F:aspartic-type endopeptidase activity"/>
    <property type="evidence" value="ECO:0007669"/>
    <property type="project" value="UniProtKB-KW"/>
</dbReference>
<dbReference type="InterPro" id="IPR043128">
    <property type="entry name" value="Rev_trsase/Diguanyl_cyclase"/>
</dbReference>
<organism evidence="13 14">
    <name type="scientific">Cymbomonas tetramitiformis</name>
    <dbReference type="NCBI Taxonomy" id="36881"/>
    <lineage>
        <taxon>Eukaryota</taxon>
        <taxon>Viridiplantae</taxon>
        <taxon>Chlorophyta</taxon>
        <taxon>Pyramimonadophyceae</taxon>
        <taxon>Pyramimonadales</taxon>
        <taxon>Pyramimonadaceae</taxon>
        <taxon>Cymbomonas</taxon>
    </lineage>
</organism>
<dbReference type="GO" id="GO:0004519">
    <property type="term" value="F:endonuclease activity"/>
    <property type="evidence" value="ECO:0007669"/>
    <property type="project" value="UniProtKB-KW"/>
</dbReference>
<feature type="domain" description="Reverse transcriptase RNase H-like" evidence="12">
    <location>
        <begin position="1221"/>
        <end position="1308"/>
    </location>
</feature>
<dbReference type="InterPro" id="IPR043502">
    <property type="entry name" value="DNA/RNA_pol_sf"/>
</dbReference>
<evidence type="ECO:0000313" key="14">
    <source>
        <dbReference type="Proteomes" id="UP001190700"/>
    </source>
</evidence>
<comment type="caution">
    <text evidence="13">The sequence shown here is derived from an EMBL/GenBank/DDBJ whole genome shotgun (WGS) entry which is preliminary data.</text>
</comment>
<evidence type="ECO:0000256" key="9">
    <source>
        <dbReference type="SAM" id="MobiDB-lite"/>
    </source>
</evidence>
<dbReference type="CDD" id="cd01647">
    <property type="entry name" value="RT_LTR"/>
    <property type="match status" value="1"/>
</dbReference>
<dbReference type="GO" id="GO:0006508">
    <property type="term" value="P:proteolysis"/>
    <property type="evidence" value="ECO:0007669"/>
    <property type="project" value="UniProtKB-KW"/>
</dbReference>
<reference evidence="13 14" key="1">
    <citation type="journal article" date="2015" name="Genome Biol. Evol.">
        <title>Comparative Genomics of a Bacterivorous Green Alga Reveals Evolutionary Causalities and Consequences of Phago-Mixotrophic Mode of Nutrition.</title>
        <authorList>
            <person name="Burns J.A."/>
            <person name="Paasch A."/>
            <person name="Narechania A."/>
            <person name="Kim E."/>
        </authorList>
    </citation>
    <scope>NUCLEOTIDE SEQUENCE [LARGE SCALE GENOMIC DNA]</scope>
    <source>
        <strain evidence="13 14">PLY_AMNH</strain>
    </source>
</reference>
<dbReference type="GO" id="GO:0003677">
    <property type="term" value="F:DNA binding"/>
    <property type="evidence" value="ECO:0007669"/>
    <property type="project" value="InterPro"/>
</dbReference>
<evidence type="ECO:0000313" key="13">
    <source>
        <dbReference type="EMBL" id="KAK3265364.1"/>
    </source>
</evidence>
<keyword evidence="5" id="KW-0064">Aspartyl protease</keyword>
<keyword evidence="10" id="KW-0472">Membrane</keyword>
<keyword evidence="1" id="KW-0645">Protease</keyword>
<keyword evidence="7" id="KW-0378">Hydrolase</keyword>
<dbReference type="InterPro" id="IPR051320">
    <property type="entry name" value="Viral_Replic_Matur_Polypro"/>
</dbReference>
<feature type="transmembrane region" description="Helical" evidence="10">
    <location>
        <begin position="86"/>
        <end position="106"/>
    </location>
</feature>
<evidence type="ECO:0000256" key="3">
    <source>
        <dbReference type="ARBA" id="ARBA00022695"/>
    </source>
</evidence>
<dbReference type="Proteomes" id="UP001190700">
    <property type="component" value="Unassembled WGS sequence"/>
</dbReference>
<dbReference type="InterPro" id="IPR008593">
    <property type="entry name" value="Dam_MeTrfase"/>
</dbReference>
<dbReference type="InterPro" id="IPR041373">
    <property type="entry name" value="RT_RNaseH"/>
</dbReference>
<feature type="region of interest" description="Disordered" evidence="9">
    <location>
        <begin position="510"/>
        <end position="551"/>
    </location>
</feature>
<dbReference type="Gene3D" id="3.10.10.10">
    <property type="entry name" value="HIV Type 1 Reverse Transcriptase, subunit A, domain 1"/>
    <property type="match status" value="1"/>
</dbReference>
<evidence type="ECO:0000259" key="11">
    <source>
        <dbReference type="Pfam" id="PF00078"/>
    </source>
</evidence>
<feature type="domain" description="Reverse transcriptase" evidence="11">
    <location>
        <begin position="1049"/>
        <end position="1113"/>
    </location>
</feature>
<dbReference type="SUPFAM" id="SSF56672">
    <property type="entry name" value="DNA/RNA polymerases"/>
    <property type="match status" value="1"/>
</dbReference>
<keyword evidence="10" id="KW-1133">Transmembrane helix</keyword>
<keyword evidence="14" id="KW-1185">Reference proteome</keyword>
<dbReference type="PANTHER" id="PTHR33064:SF37">
    <property type="entry name" value="RIBONUCLEASE H"/>
    <property type="match status" value="1"/>
</dbReference>
<dbReference type="InterPro" id="IPR000477">
    <property type="entry name" value="RT_dom"/>
</dbReference>
<dbReference type="Gene3D" id="3.30.70.270">
    <property type="match status" value="2"/>
</dbReference>
<feature type="compositionally biased region" description="Basic and acidic residues" evidence="9">
    <location>
        <begin position="510"/>
        <end position="519"/>
    </location>
</feature>
<feature type="non-terminal residue" evidence="13">
    <location>
        <position position="1536"/>
    </location>
</feature>
<evidence type="ECO:0000256" key="5">
    <source>
        <dbReference type="ARBA" id="ARBA00022750"/>
    </source>
</evidence>
<evidence type="ECO:0000256" key="8">
    <source>
        <dbReference type="ARBA" id="ARBA00022918"/>
    </source>
</evidence>
<evidence type="ECO:0000256" key="6">
    <source>
        <dbReference type="ARBA" id="ARBA00022759"/>
    </source>
</evidence>
<sequence length="1536" mass="171207">MGSRNIEPLDSVPKKHLPIKVDSAQNSTAESSIGRLAERLRNQQRVADQTHPTARFREMYPFNARQAVPGAMDSQVIKAEKSRRSITLLVGSGVVAFFFWWTSVAFERLETGSFQLHPSETLRLSIETGDILYNTGKLDLRQYAITKYSILKFHIDADVSNLSLEYETQKSRKVEMTAVNAFSVANSPKEWYIPCTITVKVPRGMKLPPVNIQASGKDHIEIEMLGAYDGSDGKEYLEVPSFVFNDTDHSTNLLLRASLVRQHHSYIYAYSGVVEYEDVVPGQFFSLQESRRIERLLEEAGSMSNLSTTQLADEVLKGNITTAGGGGATIQLGYLADEQFYGGGDIFMSTTSSLWVVHKSEDDMYCLAGAEVQTVQTNSSDSSQCVAGGLLANDTVASDYSDYSGSFDTPDEESETVYENRTRLRGNNAPAVLCTHIHAMYSSAGLPNDAPVSLMELTVVDGGIYITVTKPQERVRASSNRELKAPSKVMELEMGVAPSGSVLARELGSRRTMRLERSPEVQPATVLAGESDYRSLAGSESSDSGSDEERVRRILASEPRVPASRHLEAPPGFEGPSKGVLVVYGEAAKPDLKRQVKVFLSRRRQSQLAAILGEWNAAAVLAAQRRERVTLASSRREALLLTHAWSDWAENAKQFVLLRYFHAGVCQRQVGAFFSAWQRLRKSVRKRRIRWEEVQWVLDHRKERLMQSSWSTWQSHLKAPKCDKAKPRANPQEEGWWLDIRRGLRYLGQDQEVTGIMWFQHDDHGLSASGSHQLELYQQPLPETKKMLRQKSTDPFNSLERTSFKAFVVNINRPGQLVGRGVSLQDVRKAVRRDLRALCAKEECAFVVYLAPDGSFGATAFDSGGGDSSEDSPNNVVAGLASEPSSGGEARSALSDDPNGVPAESSSELASAPEPSLHPLTSDTGSDSDRFWTEFPRDTISGSDGFGAGSPGAEGSQHLERVAALAGDVRPAGFASADEEDNSSDPLSFFASKREANGAFALLPAAVRRKAIEDHAAGKPATWHAQAAAALQQRRQLVSGGRPQIRRRQIPMGADDVEKTAMTTHFGAYEWLVMPMGLSNSPSTWQRMMTQYLGHLPFCRVFVEDIMIFSADEPGEGGVPGKDAHHVHLDHLRQDKVVSLRDWPDLETVTHVRQFLGMCGFYRRYIQSFADMAYPLTRLTKSGVEWTWRKEEKAAFNRLKVAPISSPTLAQPDQRGAADGSRPFCVQTDASGVALGGVLMQDFGQGLQPIAFESRQFSSAEQNYHAGERELCAIHHCTTITWRHYLIFTSFKLMGDHKPLQWLFALPENSAGDRPVGGSHYDRVVDRQDWKLIKERFDEIVTQYGPFDVDACYDSMGVNRQVEHFWTDCLKEQWRGKHVWCNPPYTKDSDLIERILWHFLAEWRADPENTSAMFLMPDYDAPWRRLIHPKYGLHPVRVFDAKDEKGRPNHSFESPDGGRPPLRWPVILDAPKCANMEMQQGDVMHPHFGRPGGFSDASSQQLDNVRLWIDAKENYDSGAVFRLVCPDDNMPHGAEA</sequence>
<keyword evidence="8" id="KW-0695">RNA-directed DNA polymerase</keyword>
<dbReference type="Pfam" id="PF17917">
    <property type="entry name" value="RT_RNaseH"/>
    <property type="match status" value="1"/>
</dbReference>
<dbReference type="Pfam" id="PF00078">
    <property type="entry name" value="RVT_1"/>
    <property type="match status" value="1"/>
</dbReference>
<gene>
    <name evidence="13" type="ORF">CYMTET_25944</name>
</gene>
<evidence type="ECO:0000256" key="2">
    <source>
        <dbReference type="ARBA" id="ARBA00022679"/>
    </source>
</evidence>
<keyword evidence="2" id="KW-0808">Transferase</keyword>
<feature type="region of interest" description="Disordered" evidence="9">
    <location>
        <begin position="862"/>
        <end position="955"/>
    </location>
</feature>
<keyword evidence="6" id="KW-0255">Endonuclease</keyword>
<protein>
    <submittedName>
        <fullName evidence="13">Uncharacterized protein</fullName>
    </submittedName>
</protein>
<proteinExistence type="predicted"/>
<evidence type="ECO:0000256" key="4">
    <source>
        <dbReference type="ARBA" id="ARBA00022722"/>
    </source>
</evidence>
<dbReference type="Gene3D" id="3.10.20.370">
    <property type="match status" value="1"/>
</dbReference>
<keyword evidence="3" id="KW-0548">Nucleotidyltransferase</keyword>
<name>A0AAE0FSU2_9CHLO</name>
<evidence type="ECO:0000256" key="7">
    <source>
        <dbReference type="ARBA" id="ARBA00022801"/>
    </source>
</evidence>
<dbReference type="PANTHER" id="PTHR33064">
    <property type="entry name" value="POL PROTEIN"/>
    <property type="match status" value="1"/>
</dbReference>
<dbReference type="EMBL" id="LGRX02013970">
    <property type="protein sequence ID" value="KAK3265364.1"/>
    <property type="molecule type" value="Genomic_DNA"/>
</dbReference>
<keyword evidence="10" id="KW-0812">Transmembrane</keyword>